<dbReference type="PROSITE" id="PS51462">
    <property type="entry name" value="NUDIX"/>
    <property type="match status" value="1"/>
</dbReference>
<accession>A0A1G2QIG2</accession>
<evidence type="ECO:0000256" key="6">
    <source>
        <dbReference type="HAMAP-Rule" id="MF_00073"/>
    </source>
</evidence>
<reference evidence="8 9" key="1">
    <citation type="journal article" date="2016" name="Nat. Commun.">
        <title>Thousands of microbial genomes shed light on interconnected biogeochemical processes in an aquifer system.</title>
        <authorList>
            <person name="Anantharaman K."/>
            <person name="Brown C.T."/>
            <person name="Hug L.A."/>
            <person name="Sharon I."/>
            <person name="Castelle C.J."/>
            <person name="Probst A.J."/>
            <person name="Thomas B.C."/>
            <person name="Singh A."/>
            <person name="Wilkins M.J."/>
            <person name="Karaoz U."/>
            <person name="Brodie E.L."/>
            <person name="Williams K.H."/>
            <person name="Hubbard S.S."/>
            <person name="Banfield J.F."/>
        </authorList>
    </citation>
    <scope>NUCLEOTIDE SEQUENCE [LARGE SCALE GENOMIC DNA]</scope>
</reference>
<keyword evidence="4 6" id="KW-0805">Transcription regulation</keyword>
<dbReference type="Gene3D" id="3.90.79.10">
    <property type="entry name" value="Nucleoside Triphosphate Pyrophosphohydrolase"/>
    <property type="match status" value="1"/>
</dbReference>
<evidence type="ECO:0000256" key="2">
    <source>
        <dbReference type="ARBA" id="ARBA00022814"/>
    </source>
</evidence>
<gene>
    <name evidence="6" type="primary">nusB</name>
    <name evidence="8" type="ORF">A2569_02895</name>
</gene>
<keyword evidence="3 6" id="KW-0694">RNA-binding</keyword>
<comment type="caution">
    <text evidence="8">The sequence shown here is derived from an EMBL/GenBank/DDBJ whole genome shotgun (WGS) entry which is preliminary data.</text>
</comment>
<dbReference type="GO" id="GO:0005829">
    <property type="term" value="C:cytosol"/>
    <property type="evidence" value="ECO:0007669"/>
    <property type="project" value="TreeGrafter"/>
</dbReference>
<protein>
    <recommendedName>
        <fullName evidence="6">Transcription antitermination protein NusB</fullName>
    </recommendedName>
    <alternativeName>
        <fullName evidence="6">Antitermination factor NusB</fullName>
    </alternativeName>
</protein>
<organism evidence="8 9">
    <name type="scientific">Candidatus Vogelbacteria bacterium RIFOXYD1_FULL_51_18</name>
    <dbReference type="NCBI Taxonomy" id="1802440"/>
    <lineage>
        <taxon>Bacteria</taxon>
        <taxon>Candidatus Vogeliibacteriota</taxon>
    </lineage>
</organism>
<evidence type="ECO:0000259" key="7">
    <source>
        <dbReference type="PROSITE" id="PS51462"/>
    </source>
</evidence>
<dbReference type="STRING" id="1802440.A2569_02895"/>
<dbReference type="CDD" id="cd00619">
    <property type="entry name" value="Terminator_NusB"/>
    <property type="match status" value="1"/>
</dbReference>
<evidence type="ECO:0000313" key="8">
    <source>
        <dbReference type="EMBL" id="OHA60365.1"/>
    </source>
</evidence>
<dbReference type="SUPFAM" id="SSF48013">
    <property type="entry name" value="NusB-like"/>
    <property type="match status" value="1"/>
</dbReference>
<evidence type="ECO:0000313" key="9">
    <source>
        <dbReference type="Proteomes" id="UP000177090"/>
    </source>
</evidence>
<name>A0A1G2QIG2_9BACT</name>
<evidence type="ECO:0000256" key="4">
    <source>
        <dbReference type="ARBA" id="ARBA00023015"/>
    </source>
</evidence>
<dbReference type="PANTHER" id="PTHR11078">
    <property type="entry name" value="N UTILIZATION SUBSTANCE PROTEIN B-RELATED"/>
    <property type="match status" value="1"/>
</dbReference>
<dbReference type="HAMAP" id="MF_00073">
    <property type="entry name" value="NusB"/>
    <property type="match status" value="1"/>
</dbReference>
<dbReference type="InterPro" id="IPR015797">
    <property type="entry name" value="NUDIX_hydrolase-like_dom_sf"/>
</dbReference>
<comment type="function">
    <text evidence="6">Involved in transcription antitermination. Required for transcription of ribosomal RNA (rRNA) genes. Binds specifically to the boxA antiterminator sequence of the ribosomal RNA (rrn) operons.</text>
</comment>
<sequence>MANRHLSRSIALQSLFEWDFMSETATITDSYGGLAASIEANIAEFAPGLEDARFTKSLAAGVVEYREKLDTVIEKFAPDWPIDQISIVDRNVLRLGLFELLFGDTKEVPAKVAINEAIELAKMFGGESSGKFVNGVLGSVYREMGEPGKDDVPAKKRRVKERDIDPKDLPIEKLGGAVVYSRERGTIRLALVHDVFGYWTLSKGHIEEGENAEEGTIREIHEELSLPITIVGALGGNEYIASHPEKGKIRKQVDYFLGETKDRGKLKLTKEGGLDQAAWFTLEELGDLRIYDDIIPIITKGIQIILAKP</sequence>
<evidence type="ECO:0000256" key="3">
    <source>
        <dbReference type="ARBA" id="ARBA00022884"/>
    </source>
</evidence>
<keyword evidence="5 6" id="KW-0804">Transcription</keyword>
<dbReference type="AlphaFoldDB" id="A0A1G2QIG2"/>
<dbReference type="SUPFAM" id="SSF55811">
    <property type="entry name" value="Nudix"/>
    <property type="match status" value="1"/>
</dbReference>
<dbReference type="Gene3D" id="1.10.940.10">
    <property type="entry name" value="NusB-like"/>
    <property type="match status" value="1"/>
</dbReference>
<comment type="similarity">
    <text evidence="1 6">Belongs to the NusB family.</text>
</comment>
<dbReference type="InterPro" id="IPR006027">
    <property type="entry name" value="NusB_RsmB_TIM44"/>
</dbReference>
<dbReference type="InterPro" id="IPR035926">
    <property type="entry name" value="NusB-like_sf"/>
</dbReference>
<dbReference type="EMBL" id="MHTL01000014">
    <property type="protein sequence ID" value="OHA60365.1"/>
    <property type="molecule type" value="Genomic_DNA"/>
</dbReference>
<dbReference type="NCBIfam" id="TIGR01951">
    <property type="entry name" value="nusB"/>
    <property type="match status" value="1"/>
</dbReference>
<keyword evidence="2 6" id="KW-0889">Transcription antitermination</keyword>
<dbReference type="InterPro" id="IPR000086">
    <property type="entry name" value="NUDIX_hydrolase_dom"/>
</dbReference>
<proteinExistence type="inferred from homology"/>
<dbReference type="PANTHER" id="PTHR11078:SF3">
    <property type="entry name" value="ANTITERMINATION NUSB DOMAIN-CONTAINING PROTEIN"/>
    <property type="match status" value="1"/>
</dbReference>
<dbReference type="Proteomes" id="UP000177090">
    <property type="component" value="Unassembled WGS sequence"/>
</dbReference>
<dbReference type="GO" id="GO:0006353">
    <property type="term" value="P:DNA-templated transcription termination"/>
    <property type="evidence" value="ECO:0007669"/>
    <property type="project" value="UniProtKB-UniRule"/>
</dbReference>
<evidence type="ECO:0000256" key="1">
    <source>
        <dbReference type="ARBA" id="ARBA00005952"/>
    </source>
</evidence>
<dbReference type="GO" id="GO:0031564">
    <property type="term" value="P:transcription antitermination"/>
    <property type="evidence" value="ECO:0007669"/>
    <property type="project" value="UniProtKB-KW"/>
</dbReference>
<dbReference type="Pfam" id="PF00293">
    <property type="entry name" value="NUDIX"/>
    <property type="match status" value="1"/>
</dbReference>
<evidence type="ECO:0000256" key="5">
    <source>
        <dbReference type="ARBA" id="ARBA00023163"/>
    </source>
</evidence>
<feature type="domain" description="Nudix hydrolase" evidence="7">
    <location>
        <begin position="170"/>
        <end position="304"/>
    </location>
</feature>
<dbReference type="Pfam" id="PF01029">
    <property type="entry name" value="NusB"/>
    <property type="match status" value="1"/>
</dbReference>
<dbReference type="InterPro" id="IPR011605">
    <property type="entry name" value="NusB_fam"/>
</dbReference>
<dbReference type="GO" id="GO:0003723">
    <property type="term" value="F:RNA binding"/>
    <property type="evidence" value="ECO:0007669"/>
    <property type="project" value="UniProtKB-UniRule"/>
</dbReference>